<dbReference type="KEGG" id="cdep:91089834"/>
<evidence type="ECO:0000256" key="3">
    <source>
        <dbReference type="ARBA" id="ARBA00008321"/>
    </source>
</evidence>
<dbReference type="Proteomes" id="UP000094043">
    <property type="component" value="Chromosome 7"/>
</dbReference>
<protein>
    <submittedName>
        <fullName evidence="8">Uncharacterized protein</fullName>
    </submittedName>
</protein>
<dbReference type="PANTHER" id="PTHR12982">
    <property type="entry name" value="PHOSPHATIDYLINOSITOL GLYCAN, CLASS C"/>
    <property type="match status" value="1"/>
</dbReference>
<dbReference type="InterPro" id="IPR009450">
    <property type="entry name" value="Plno_GlcNAc_GPI2"/>
</dbReference>
<accession>A0A1E3IF81</accession>
<dbReference type="VEuPathDB" id="FungiDB:L203_03501"/>
<sequence length="341" mass="37612">MDSLSSLAPSVAPPYEQASLLPEWEKVLWRRQPYPDNYVPPEFLSELQDISLRPCPSLAALISAALPITQHVSTIAIFLAIFSALWDERVLPGSVSWGCFICSVIGWTVWQWGWGRWKPKKHQAPLIPKPTSLRTLILPPLLLSLLAPVLGTLTSATTSDSIWPLAGALGFVHLLLADLKTGEDVRIVRRRERIRKRRASIGLKEVGQEKSLTSSLSLTSALSASVVLASRLPSTLHVFSLVLLAVLLFAGWPVAAKSVREAGKGFSFVMSVSSVILAISLFPPAVPAHQHAPDTPTLIFLFIIILVNIVGPAMLWYAWRWKVRRGGRWDVAKVRIRGRPP</sequence>
<dbReference type="GeneID" id="91089834"/>
<evidence type="ECO:0000256" key="6">
    <source>
        <dbReference type="ARBA" id="ARBA00022989"/>
    </source>
</evidence>
<dbReference type="Pfam" id="PF06432">
    <property type="entry name" value="GPI2"/>
    <property type="match status" value="1"/>
</dbReference>
<evidence type="ECO:0000256" key="4">
    <source>
        <dbReference type="ARBA" id="ARBA00022502"/>
    </source>
</evidence>
<dbReference type="PIRSF" id="PIRSF016104">
    <property type="entry name" value="GPI2"/>
    <property type="match status" value="1"/>
</dbReference>
<evidence type="ECO:0000256" key="1">
    <source>
        <dbReference type="ARBA" id="ARBA00004141"/>
    </source>
</evidence>
<keyword evidence="9" id="KW-1185">Reference proteome</keyword>
<comment type="similarity">
    <text evidence="3">Belongs to the PIGC family.</text>
</comment>
<evidence type="ECO:0000256" key="5">
    <source>
        <dbReference type="ARBA" id="ARBA00022692"/>
    </source>
</evidence>
<gene>
    <name evidence="8" type="ORF">L203_105625</name>
</gene>
<dbReference type="AlphaFoldDB" id="A0A1E3IF81"/>
<keyword evidence="4" id="KW-0337">GPI-anchor biosynthesis</keyword>
<dbReference type="RefSeq" id="XP_066071089.1">
    <property type="nucleotide sequence ID" value="XM_066214992.1"/>
</dbReference>
<evidence type="ECO:0000313" key="8">
    <source>
        <dbReference type="EMBL" id="WVN90389.1"/>
    </source>
</evidence>
<dbReference type="OrthoDB" id="196709at2759"/>
<keyword evidence="6" id="KW-1133">Transmembrane helix</keyword>
<dbReference type="PANTHER" id="PTHR12982:SF0">
    <property type="entry name" value="PHOSPHATIDYLINOSITOL N-ACETYLGLUCOSAMINYLTRANSFERASE SUBUNIT C"/>
    <property type="match status" value="1"/>
</dbReference>
<reference evidence="8" key="1">
    <citation type="submission" date="2016-06" db="EMBL/GenBank/DDBJ databases">
        <authorList>
            <person name="Cuomo C."/>
            <person name="Litvintseva A."/>
            <person name="Heitman J."/>
            <person name="Chen Y."/>
            <person name="Sun S."/>
            <person name="Springer D."/>
            <person name="Dromer F."/>
            <person name="Young S."/>
            <person name="Zeng Q."/>
            <person name="Chapman S."/>
            <person name="Gujja S."/>
            <person name="Saif S."/>
            <person name="Birren B."/>
        </authorList>
    </citation>
    <scope>NUCLEOTIDE SEQUENCE</scope>
    <source>
        <strain evidence="8">CBS 7841</strain>
    </source>
</reference>
<evidence type="ECO:0000256" key="2">
    <source>
        <dbReference type="ARBA" id="ARBA00004687"/>
    </source>
</evidence>
<dbReference type="GO" id="GO:0000506">
    <property type="term" value="C:glycosylphosphatidylinositol-N-acetylglucosaminyltransferase (GPI-GnT) complex"/>
    <property type="evidence" value="ECO:0007669"/>
    <property type="project" value="TreeGrafter"/>
</dbReference>
<evidence type="ECO:0000256" key="7">
    <source>
        <dbReference type="ARBA" id="ARBA00023136"/>
    </source>
</evidence>
<comment type="subcellular location">
    <subcellularLocation>
        <location evidence="1">Membrane</location>
        <topology evidence="1">Multi-pass membrane protein</topology>
    </subcellularLocation>
</comment>
<keyword evidence="7" id="KW-0472">Membrane</keyword>
<reference evidence="8" key="2">
    <citation type="journal article" date="2022" name="Elife">
        <title>Obligate sexual reproduction of a homothallic fungus closely related to the Cryptococcus pathogenic species complex.</title>
        <authorList>
            <person name="Passer A.R."/>
            <person name="Clancey S.A."/>
            <person name="Shea T."/>
            <person name="David-Palma M."/>
            <person name="Averette A.F."/>
            <person name="Boekhout T."/>
            <person name="Porcel B.M."/>
            <person name="Nowrousian M."/>
            <person name="Cuomo C.A."/>
            <person name="Sun S."/>
            <person name="Heitman J."/>
            <person name="Coelho M.A."/>
        </authorList>
    </citation>
    <scope>NUCLEOTIDE SEQUENCE</scope>
    <source>
        <strain evidence="8">CBS 7841</strain>
    </source>
</reference>
<dbReference type="GO" id="GO:0006506">
    <property type="term" value="P:GPI anchor biosynthetic process"/>
    <property type="evidence" value="ECO:0007669"/>
    <property type="project" value="UniProtKB-UniPathway"/>
</dbReference>
<reference evidence="8" key="3">
    <citation type="submission" date="2024-01" db="EMBL/GenBank/DDBJ databases">
        <authorList>
            <person name="Coelho M.A."/>
            <person name="David-Palma M."/>
            <person name="Shea T."/>
            <person name="Sun S."/>
            <person name="Cuomo C.A."/>
            <person name="Heitman J."/>
        </authorList>
    </citation>
    <scope>NUCLEOTIDE SEQUENCE</scope>
    <source>
        <strain evidence="8">CBS 7841</strain>
    </source>
</reference>
<dbReference type="EMBL" id="CP143790">
    <property type="protein sequence ID" value="WVN90389.1"/>
    <property type="molecule type" value="Genomic_DNA"/>
</dbReference>
<proteinExistence type="inferred from homology"/>
<name>A0A1E3IF81_9TREE</name>
<evidence type="ECO:0000313" key="9">
    <source>
        <dbReference type="Proteomes" id="UP000094043"/>
    </source>
</evidence>
<organism evidence="8 9">
    <name type="scientific">Cryptococcus depauperatus CBS 7841</name>
    <dbReference type="NCBI Taxonomy" id="1295531"/>
    <lineage>
        <taxon>Eukaryota</taxon>
        <taxon>Fungi</taxon>
        <taxon>Dikarya</taxon>
        <taxon>Basidiomycota</taxon>
        <taxon>Agaricomycotina</taxon>
        <taxon>Tremellomycetes</taxon>
        <taxon>Tremellales</taxon>
        <taxon>Cryptococcaceae</taxon>
        <taxon>Cryptococcus</taxon>
    </lineage>
</organism>
<keyword evidence="5" id="KW-0812">Transmembrane</keyword>
<comment type="pathway">
    <text evidence="2">Glycolipid biosynthesis; glycosylphosphatidylinositol-anchor biosynthesis.</text>
</comment>